<sequence>MTLHNLPLYDYFAVIGYNPEFGLKQESKTGFGEGNLPNGPRSPLQASYQAKLALPSGVRLFTEQNVPQEPSFHSFVIVREDGSRLHGCSLVFYEELRSVELRQKIFDAQMDFLRDFASNHTSPLPSTSTTNYPYPKGTLLHQKQHLSKKFTTHSLPRKFSASGRRNSSNVNTEQNNGEDHSSYYTNPKSLLFASKSMVVLASLPVIYSSENLLSNLWLIFNDKFPDEAKLSLDDALFWALHQIPLPPPGEAIRVTHPQFQLLVRIPTLEEFPYFDYSMQNIFNFISVEKFLKLLTCFMLEKQILLVSKHAITLMLFGECLSTLVFPFSWQMAYCPILPHSQLKLMGICSEGENLPEDFSQHNICFLDIDSGRLDLPEDLPAFPKSQELIDKIKKLTEFFKSESSISDNEMKIHDFYLKGLRFNKALRSIFLSHFASLFTSYENYLLNADIKTARIVRESSANFDNISFLVDQPESMFTSFIDSKILSLQNSGHGGNGVLLFDKRIAELKEGAMEIQTYIAEANGETDALLDHSKIHQIPAPISSKLPLQKYNGHLLITNPSLLEKNASITNSCNIDIPTKCSIKTTLIESKSAQQKPKNKITSKKNDNNLETASAIIVKENDVTAPMNLAHQNWKFVEQLLKQTKARTTRILLAKMGREAIHLGHGQSHLGISGVEENTLVASFCELLERIWSHGLKKKQASE</sequence>
<evidence type="ECO:0000313" key="1">
    <source>
        <dbReference type="EMBL" id="CAK5019121.1"/>
    </source>
</evidence>
<organism evidence="1 2">
    <name type="scientific">Meloidogyne enterolobii</name>
    <name type="common">Root-knot nematode worm</name>
    <name type="synonym">Meloidogyne mayaguensis</name>
    <dbReference type="NCBI Taxonomy" id="390850"/>
    <lineage>
        <taxon>Eukaryota</taxon>
        <taxon>Metazoa</taxon>
        <taxon>Ecdysozoa</taxon>
        <taxon>Nematoda</taxon>
        <taxon>Chromadorea</taxon>
        <taxon>Rhabditida</taxon>
        <taxon>Tylenchina</taxon>
        <taxon>Tylenchomorpha</taxon>
        <taxon>Tylenchoidea</taxon>
        <taxon>Meloidogynidae</taxon>
        <taxon>Meloidogyninae</taxon>
        <taxon>Meloidogyne</taxon>
    </lineage>
</organism>
<keyword evidence="2" id="KW-1185">Reference proteome</keyword>
<dbReference type="EMBL" id="CAVMJV010000003">
    <property type="protein sequence ID" value="CAK5019121.1"/>
    <property type="molecule type" value="Genomic_DNA"/>
</dbReference>
<dbReference type="Proteomes" id="UP001497535">
    <property type="component" value="Unassembled WGS sequence"/>
</dbReference>
<accession>A0ACB0XVI5</accession>
<name>A0ACB0XVI5_MELEN</name>
<reference evidence="1" key="1">
    <citation type="submission" date="2023-11" db="EMBL/GenBank/DDBJ databases">
        <authorList>
            <person name="Poullet M."/>
        </authorList>
    </citation>
    <scope>NUCLEOTIDE SEQUENCE</scope>
    <source>
        <strain evidence="1">E1834</strain>
    </source>
</reference>
<proteinExistence type="predicted"/>
<comment type="caution">
    <text evidence="1">The sequence shown here is derived from an EMBL/GenBank/DDBJ whole genome shotgun (WGS) entry which is preliminary data.</text>
</comment>
<gene>
    <name evidence="1" type="ORF">MENTE1834_LOCUS4051</name>
</gene>
<protein>
    <submittedName>
        <fullName evidence="1">Uncharacterized protein</fullName>
    </submittedName>
</protein>
<evidence type="ECO:0000313" key="2">
    <source>
        <dbReference type="Proteomes" id="UP001497535"/>
    </source>
</evidence>